<evidence type="ECO:0000256" key="1">
    <source>
        <dbReference type="SAM" id="MobiDB-lite"/>
    </source>
</evidence>
<dbReference type="EMBL" id="ML996696">
    <property type="protein sequence ID" value="KAF2399738.1"/>
    <property type="molecule type" value="Genomic_DNA"/>
</dbReference>
<organism evidence="2 3">
    <name type="scientific">Trichodelitschia bisporula</name>
    <dbReference type="NCBI Taxonomy" id="703511"/>
    <lineage>
        <taxon>Eukaryota</taxon>
        <taxon>Fungi</taxon>
        <taxon>Dikarya</taxon>
        <taxon>Ascomycota</taxon>
        <taxon>Pezizomycotina</taxon>
        <taxon>Dothideomycetes</taxon>
        <taxon>Dothideomycetes incertae sedis</taxon>
        <taxon>Phaeotrichales</taxon>
        <taxon>Phaeotrichaceae</taxon>
        <taxon>Trichodelitschia</taxon>
    </lineage>
</organism>
<evidence type="ECO:0000313" key="3">
    <source>
        <dbReference type="Proteomes" id="UP000799640"/>
    </source>
</evidence>
<proteinExistence type="predicted"/>
<protein>
    <submittedName>
        <fullName evidence="2">Uncharacterized protein</fullName>
    </submittedName>
</protein>
<feature type="region of interest" description="Disordered" evidence="1">
    <location>
        <begin position="122"/>
        <end position="141"/>
    </location>
</feature>
<dbReference type="Proteomes" id="UP000799640">
    <property type="component" value="Unassembled WGS sequence"/>
</dbReference>
<dbReference type="AlphaFoldDB" id="A0A6G1HUJ9"/>
<feature type="region of interest" description="Disordered" evidence="1">
    <location>
        <begin position="150"/>
        <end position="169"/>
    </location>
</feature>
<name>A0A6G1HUJ9_9PEZI</name>
<keyword evidence="3" id="KW-1185">Reference proteome</keyword>
<evidence type="ECO:0000313" key="2">
    <source>
        <dbReference type="EMBL" id="KAF2399738.1"/>
    </source>
</evidence>
<gene>
    <name evidence="2" type="ORF">EJ06DRAFT_33177</name>
</gene>
<sequence>MPNLAIPANTPLSWRASNIALSLLPVRQHDSGATAYVRHLYGRQTVTTVGPRILSRSMREGWSPPPAARARRLRGPFRVKSCGGRRFGREGICLHHRARRVGIFWQEAFQAQHPRPTWTLRHPPVVAPPHPGRSASPSLIAPASRRQIIPSRHPLLHRQSNEVKYTSPA</sequence>
<reference evidence="2" key="1">
    <citation type="journal article" date="2020" name="Stud. Mycol.">
        <title>101 Dothideomycetes genomes: a test case for predicting lifestyles and emergence of pathogens.</title>
        <authorList>
            <person name="Haridas S."/>
            <person name="Albert R."/>
            <person name="Binder M."/>
            <person name="Bloem J."/>
            <person name="Labutti K."/>
            <person name="Salamov A."/>
            <person name="Andreopoulos B."/>
            <person name="Baker S."/>
            <person name="Barry K."/>
            <person name="Bills G."/>
            <person name="Bluhm B."/>
            <person name="Cannon C."/>
            <person name="Castanera R."/>
            <person name="Culley D."/>
            <person name="Daum C."/>
            <person name="Ezra D."/>
            <person name="Gonzalez J."/>
            <person name="Henrissat B."/>
            <person name="Kuo A."/>
            <person name="Liang C."/>
            <person name="Lipzen A."/>
            <person name="Lutzoni F."/>
            <person name="Magnuson J."/>
            <person name="Mondo S."/>
            <person name="Nolan M."/>
            <person name="Ohm R."/>
            <person name="Pangilinan J."/>
            <person name="Park H.-J."/>
            <person name="Ramirez L."/>
            <person name="Alfaro M."/>
            <person name="Sun H."/>
            <person name="Tritt A."/>
            <person name="Yoshinaga Y."/>
            <person name="Zwiers L.-H."/>
            <person name="Turgeon B."/>
            <person name="Goodwin S."/>
            <person name="Spatafora J."/>
            <person name="Crous P."/>
            <person name="Grigoriev I."/>
        </authorList>
    </citation>
    <scope>NUCLEOTIDE SEQUENCE</scope>
    <source>
        <strain evidence="2">CBS 262.69</strain>
    </source>
</reference>
<accession>A0A6G1HUJ9</accession>